<dbReference type="PRINTS" id="PR00039">
    <property type="entry name" value="HTHLYSR"/>
</dbReference>
<comment type="similarity">
    <text evidence="1">Belongs to the LysR transcriptional regulatory family.</text>
</comment>
<dbReference type="PANTHER" id="PTHR30346:SF0">
    <property type="entry name" value="HCA OPERON TRANSCRIPTIONAL ACTIVATOR HCAR"/>
    <property type="match status" value="1"/>
</dbReference>
<evidence type="ECO:0000256" key="2">
    <source>
        <dbReference type="ARBA" id="ARBA00023015"/>
    </source>
</evidence>
<accession>A0A222E543</accession>
<evidence type="ECO:0000256" key="3">
    <source>
        <dbReference type="ARBA" id="ARBA00023125"/>
    </source>
</evidence>
<feature type="domain" description="HTH lysR-type" evidence="5">
    <location>
        <begin position="3"/>
        <end position="60"/>
    </location>
</feature>
<dbReference type="Proteomes" id="UP000203589">
    <property type="component" value="Chromosome"/>
</dbReference>
<dbReference type="Pfam" id="PF00126">
    <property type="entry name" value="HTH_1"/>
    <property type="match status" value="1"/>
</dbReference>
<dbReference type="RefSeq" id="WP_094035245.1">
    <property type="nucleotide sequence ID" value="NZ_CP022540.1"/>
</dbReference>
<evidence type="ECO:0000313" key="6">
    <source>
        <dbReference type="EMBL" id="ASP21315.1"/>
    </source>
</evidence>
<dbReference type="EMBL" id="CP022540">
    <property type="protein sequence ID" value="ASP21315.1"/>
    <property type="molecule type" value="Genomic_DNA"/>
</dbReference>
<evidence type="ECO:0000256" key="4">
    <source>
        <dbReference type="ARBA" id="ARBA00023163"/>
    </source>
</evidence>
<dbReference type="Gene3D" id="1.10.10.10">
    <property type="entry name" value="Winged helix-like DNA-binding domain superfamily/Winged helix DNA-binding domain"/>
    <property type="match status" value="1"/>
</dbReference>
<keyword evidence="7" id="KW-1185">Reference proteome</keyword>
<dbReference type="InterPro" id="IPR036390">
    <property type="entry name" value="WH_DNA-bd_sf"/>
</dbReference>
<dbReference type="SUPFAM" id="SSF53850">
    <property type="entry name" value="Periplasmic binding protein-like II"/>
    <property type="match status" value="1"/>
</dbReference>
<gene>
    <name evidence="6" type="ORF">ANTHELSMS3_02656</name>
</gene>
<evidence type="ECO:0000256" key="1">
    <source>
        <dbReference type="ARBA" id="ARBA00009437"/>
    </source>
</evidence>
<dbReference type="InterPro" id="IPR005119">
    <property type="entry name" value="LysR_subst-bd"/>
</dbReference>
<dbReference type="PANTHER" id="PTHR30346">
    <property type="entry name" value="TRANSCRIPTIONAL DUAL REGULATOR HCAR-RELATED"/>
    <property type="match status" value="1"/>
</dbReference>
<protein>
    <submittedName>
        <fullName evidence="6">Hca operon transcriptional activator HcaR</fullName>
    </submittedName>
</protein>
<dbReference type="GO" id="GO:0032993">
    <property type="term" value="C:protein-DNA complex"/>
    <property type="evidence" value="ECO:0007669"/>
    <property type="project" value="TreeGrafter"/>
</dbReference>
<dbReference type="AlphaFoldDB" id="A0A222E543"/>
<evidence type="ECO:0000259" key="5">
    <source>
        <dbReference type="PROSITE" id="PS50931"/>
    </source>
</evidence>
<dbReference type="InterPro" id="IPR036388">
    <property type="entry name" value="WH-like_DNA-bd_sf"/>
</dbReference>
<dbReference type="GO" id="GO:0003700">
    <property type="term" value="F:DNA-binding transcription factor activity"/>
    <property type="evidence" value="ECO:0007669"/>
    <property type="project" value="InterPro"/>
</dbReference>
<keyword evidence="3" id="KW-0238">DNA-binding</keyword>
<dbReference type="Pfam" id="PF03466">
    <property type="entry name" value="LysR_substrate"/>
    <property type="match status" value="1"/>
</dbReference>
<name>A0A222E543_9RHOB</name>
<dbReference type="OrthoDB" id="9815174at2"/>
<dbReference type="SUPFAM" id="SSF46785">
    <property type="entry name" value="Winged helix' DNA-binding domain"/>
    <property type="match status" value="1"/>
</dbReference>
<dbReference type="GO" id="GO:0003677">
    <property type="term" value="F:DNA binding"/>
    <property type="evidence" value="ECO:0007669"/>
    <property type="project" value="UniProtKB-KW"/>
</dbReference>
<evidence type="ECO:0000313" key="7">
    <source>
        <dbReference type="Proteomes" id="UP000203589"/>
    </source>
</evidence>
<dbReference type="KEGG" id="aht:ANTHELSMS3_02656"/>
<reference evidence="6 7" key="1">
    <citation type="submission" date="2017-07" db="EMBL/GenBank/DDBJ databases">
        <title>Genome Sequence of Antarctobacter heliothermus Strain SMS3 Isolated from a culture of the Diatom Skeletonema marinoi.</title>
        <authorList>
            <person name="Topel M."/>
            <person name="Pinder M.I.M."/>
            <person name="Johansson O.N."/>
            <person name="Kourtchenko O."/>
            <person name="Godhe A."/>
            <person name="Clarke A.K."/>
        </authorList>
    </citation>
    <scope>NUCLEOTIDE SEQUENCE [LARGE SCALE GENOMIC DNA]</scope>
    <source>
        <strain evidence="6 7">SMS3</strain>
    </source>
</reference>
<dbReference type="PROSITE" id="PS50931">
    <property type="entry name" value="HTH_LYSR"/>
    <property type="match status" value="1"/>
</dbReference>
<dbReference type="InterPro" id="IPR000847">
    <property type="entry name" value="LysR_HTH_N"/>
</dbReference>
<dbReference type="Gene3D" id="3.40.190.10">
    <property type="entry name" value="Periplasmic binding protein-like II"/>
    <property type="match status" value="2"/>
</dbReference>
<sequence length="301" mass="33038">MTLELRLIRSFVCLSEELNFSRAAERLHIAQPALSRQIMALEATLGVQLLHRTKRKVELTTAGATFRNRCYRLLSDVTEAEYEVRRVAAGQEGALAISFIHSSTYGMLPPILNNFRTRFPRVELKLFEMTIAEQIQALRAGKVDIGLLRPPISDDTLDSRPVGTQKFMVALPSSHPHAQAGRISLCALKDDPFVLFERQQSSLFYSRIIAMCEAAGFVPKVSQQATQIHTVVGLVGAGMGVSIVPEVAKNLQLPTVSFAQIEDNPAGVDVCLAWRKDNTLPTLSSFADIAATAAREYLGGS</sequence>
<keyword evidence="2" id="KW-0805">Transcription regulation</keyword>
<keyword evidence="4" id="KW-0804">Transcription</keyword>
<organism evidence="6 7">
    <name type="scientific">Antarctobacter heliothermus</name>
    <dbReference type="NCBI Taxonomy" id="74033"/>
    <lineage>
        <taxon>Bacteria</taxon>
        <taxon>Pseudomonadati</taxon>
        <taxon>Pseudomonadota</taxon>
        <taxon>Alphaproteobacteria</taxon>
        <taxon>Rhodobacterales</taxon>
        <taxon>Roseobacteraceae</taxon>
        <taxon>Antarctobacter</taxon>
    </lineage>
</organism>
<dbReference type="CDD" id="cd08414">
    <property type="entry name" value="PBP2_LTTR_aromatics_like"/>
    <property type="match status" value="1"/>
</dbReference>
<proteinExistence type="inferred from homology"/>
<dbReference type="FunFam" id="1.10.10.10:FF:000001">
    <property type="entry name" value="LysR family transcriptional regulator"/>
    <property type="match status" value="1"/>
</dbReference>